<dbReference type="AlphaFoldDB" id="A0A4C1ZBW0"/>
<dbReference type="Proteomes" id="UP000299102">
    <property type="component" value="Unassembled WGS sequence"/>
</dbReference>
<name>A0A4C1ZBW0_EUMVA</name>
<protein>
    <submittedName>
        <fullName evidence="1">Uncharacterized protein</fullName>
    </submittedName>
</protein>
<proteinExistence type="predicted"/>
<comment type="caution">
    <text evidence="1">The sequence shown here is derived from an EMBL/GenBank/DDBJ whole genome shotgun (WGS) entry which is preliminary data.</text>
</comment>
<evidence type="ECO:0000313" key="1">
    <source>
        <dbReference type="EMBL" id="GBP84085.1"/>
    </source>
</evidence>
<reference evidence="1 2" key="1">
    <citation type="journal article" date="2019" name="Commun. Biol.">
        <title>The bagworm genome reveals a unique fibroin gene that provides high tensile strength.</title>
        <authorList>
            <person name="Kono N."/>
            <person name="Nakamura H."/>
            <person name="Ohtoshi R."/>
            <person name="Tomita M."/>
            <person name="Numata K."/>
            <person name="Arakawa K."/>
        </authorList>
    </citation>
    <scope>NUCLEOTIDE SEQUENCE [LARGE SCALE GENOMIC DNA]</scope>
</reference>
<sequence>MSRKDSVVAKFKLATIVQRNMIKPIYYDELDQELLTDTPSVTNARSLLRPKIIRMDEDKNHFESNWTLAEPSSHNSASWLDTLINNVTANKTNKHIIRIPRIAKGCISNPLGKV</sequence>
<dbReference type="EMBL" id="BGZK01001657">
    <property type="protein sequence ID" value="GBP84085.1"/>
    <property type="molecule type" value="Genomic_DNA"/>
</dbReference>
<gene>
    <name evidence="1" type="ORF">EVAR_68787_1</name>
</gene>
<keyword evidence="2" id="KW-1185">Reference proteome</keyword>
<evidence type="ECO:0000313" key="2">
    <source>
        <dbReference type="Proteomes" id="UP000299102"/>
    </source>
</evidence>
<accession>A0A4C1ZBW0</accession>
<organism evidence="1 2">
    <name type="scientific">Eumeta variegata</name>
    <name type="common">Bagworm moth</name>
    <name type="synonym">Eumeta japonica</name>
    <dbReference type="NCBI Taxonomy" id="151549"/>
    <lineage>
        <taxon>Eukaryota</taxon>
        <taxon>Metazoa</taxon>
        <taxon>Ecdysozoa</taxon>
        <taxon>Arthropoda</taxon>
        <taxon>Hexapoda</taxon>
        <taxon>Insecta</taxon>
        <taxon>Pterygota</taxon>
        <taxon>Neoptera</taxon>
        <taxon>Endopterygota</taxon>
        <taxon>Lepidoptera</taxon>
        <taxon>Glossata</taxon>
        <taxon>Ditrysia</taxon>
        <taxon>Tineoidea</taxon>
        <taxon>Psychidae</taxon>
        <taxon>Oiketicinae</taxon>
        <taxon>Eumeta</taxon>
    </lineage>
</organism>